<dbReference type="RefSeq" id="WP_008834494.1">
    <property type="nucleotide sequence ID" value="NZ_AHAM01000030.1"/>
</dbReference>
<dbReference type="AlphaFoldDB" id="H0HL32"/>
<evidence type="ECO:0000313" key="2">
    <source>
        <dbReference type="Proteomes" id="UP000003250"/>
    </source>
</evidence>
<dbReference type="PATRIC" id="fig|1107882.3.peg.832"/>
<dbReference type="Proteomes" id="UP000003250">
    <property type="component" value="Unassembled WGS sequence"/>
</dbReference>
<proteinExistence type="predicted"/>
<name>H0HL32_9HYPH</name>
<accession>H0HL32</accession>
<gene>
    <name evidence="1" type="ORF">MAXJ12_04214</name>
</gene>
<evidence type="ECO:0000313" key="1">
    <source>
        <dbReference type="EMBL" id="EHK58516.1"/>
    </source>
</evidence>
<protein>
    <submittedName>
        <fullName evidence="1">Uncharacterized protein</fullName>
    </submittedName>
</protein>
<keyword evidence="2" id="KW-1185">Reference proteome</keyword>
<dbReference type="PROSITE" id="PS51257">
    <property type="entry name" value="PROKAR_LIPOPROTEIN"/>
    <property type="match status" value="1"/>
</dbReference>
<dbReference type="EMBL" id="AHAM01000030">
    <property type="protein sequence ID" value="EHK58516.1"/>
    <property type="molecule type" value="Genomic_DNA"/>
</dbReference>
<sequence length="275" mass="28960">MAGDRWEEAGSGAVAILPVPLKATNITGGSFSCAEQRWSFRLRVEATSATLLHETDVVVTVDGVDLPAKASLSPGVVTIAIPFQMLEPLKAGNRLSFAFGGEPAAVFSLRGSRAVLDAIAPRCSAVDMSAYQSVALSETDQSIGTATKLMADEAALFSEATGKQPLLSAASVKVAQDAEMVFASLCGSSRYYGESGCTLSGFARQGASEDWREVYNSEGMALYLDPKTSADGWPDLVTLVQGGGAEPSHWMWNGLAYEIREPAIAKDAELRGAVQ</sequence>
<reference evidence="1 2" key="1">
    <citation type="journal article" date="2012" name="J. Bacteriol.">
        <title>Draft Genome Sequence of Mesorhizobium alhagi CCNWXJ12-2T, a Novel Salt-Resistant Species Isolated from the Desert of Northwestern China.</title>
        <authorList>
            <person name="Zhou M."/>
            <person name="Chen W."/>
            <person name="Chen H."/>
            <person name="Wei G."/>
        </authorList>
    </citation>
    <scope>NUCLEOTIDE SEQUENCE [LARGE SCALE GENOMIC DNA]</scope>
    <source>
        <strain evidence="1 2">CCNWXJ12-2</strain>
    </source>
</reference>
<organism evidence="1 2">
    <name type="scientific">Mesorhizobium alhagi CCNWXJ12-2</name>
    <dbReference type="NCBI Taxonomy" id="1107882"/>
    <lineage>
        <taxon>Bacteria</taxon>
        <taxon>Pseudomonadati</taxon>
        <taxon>Pseudomonadota</taxon>
        <taxon>Alphaproteobacteria</taxon>
        <taxon>Hyphomicrobiales</taxon>
        <taxon>Phyllobacteriaceae</taxon>
        <taxon>Allomesorhizobium</taxon>
    </lineage>
</organism>
<dbReference type="OrthoDB" id="8079851at2"/>